<sequence length="195" mass="21711">MDEISTWETGDHVLKGLGWNSAEDAITGLDLDLLGNWPHNEVGWSHDQVGGRISNHSPLQYQQTQNSENTDILSHDAAMGEWSVFGTANNFMEGLIDSSDDQIIPDIQSQDVDAVQTHQLQSDKDQSLSVQPSALKRKRTDQDKLRALILKLSKSNLGSIQNPSAKNFINKVEEIMITLHFLLMSQQKKSLKGGF</sequence>
<organism evidence="2 3">
    <name type="scientific">Puccinia coronata f. sp. avenae</name>
    <dbReference type="NCBI Taxonomy" id="200324"/>
    <lineage>
        <taxon>Eukaryota</taxon>
        <taxon>Fungi</taxon>
        <taxon>Dikarya</taxon>
        <taxon>Basidiomycota</taxon>
        <taxon>Pucciniomycotina</taxon>
        <taxon>Pucciniomycetes</taxon>
        <taxon>Pucciniales</taxon>
        <taxon>Pucciniaceae</taxon>
        <taxon>Puccinia</taxon>
    </lineage>
</organism>
<dbReference type="Proteomes" id="UP000235392">
    <property type="component" value="Unassembled WGS sequence"/>
</dbReference>
<gene>
    <name evidence="2" type="ORF">PCASD_01909</name>
</gene>
<accession>A0A2N5VHN3</accession>
<evidence type="ECO:0000256" key="1">
    <source>
        <dbReference type="SAM" id="MobiDB-lite"/>
    </source>
</evidence>
<dbReference type="AlphaFoldDB" id="A0A2N5VHN3"/>
<evidence type="ECO:0000313" key="2">
    <source>
        <dbReference type="EMBL" id="PLW49499.1"/>
    </source>
</evidence>
<feature type="region of interest" description="Disordered" evidence="1">
    <location>
        <begin position="118"/>
        <end position="139"/>
    </location>
</feature>
<reference evidence="2 3" key="1">
    <citation type="submission" date="2017-11" db="EMBL/GenBank/DDBJ databases">
        <title>De novo assembly and phasing of dikaryotic genomes from two isolates of Puccinia coronata f. sp. avenae, the causal agent of oat crown rust.</title>
        <authorList>
            <person name="Miller M.E."/>
            <person name="Zhang Y."/>
            <person name="Omidvar V."/>
            <person name="Sperschneider J."/>
            <person name="Schwessinger B."/>
            <person name="Raley C."/>
            <person name="Palmer J.M."/>
            <person name="Garnica D."/>
            <person name="Upadhyaya N."/>
            <person name="Rathjen J."/>
            <person name="Taylor J.M."/>
            <person name="Park R.F."/>
            <person name="Dodds P.N."/>
            <person name="Hirsch C.D."/>
            <person name="Kianian S.F."/>
            <person name="Figueroa M."/>
        </authorList>
    </citation>
    <scope>NUCLEOTIDE SEQUENCE [LARGE SCALE GENOMIC DNA]</scope>
    <source>
        <strain evidence="2">12SD80</strain>
    </source>
</reference>
<name>A0A2N5VHN3_9BASI</name>
<comment type="caution">
    <text evidence="2">The sequence shown here is derived from an EMBL/GenBank/DDBJ whole genome shotgun (WGS) entry which is preliminary data.</text>
</comment>
<proteinExistence type="predicted"/>
<evidence type="ECO:0000313" key="3">
    <source>
        <dbReference type="Proteomes" id="UP000235392"/>
    </source>
</evidence>
<dbReference type="EMBL" id="PGCI01000016">
    <property type="protein sequence ID" value="PLW49499.1"/>
    <property type="molecule type" value="Genomic_DNA"/>
</dbReference>
<protein>
    <submittedName>
        <fullName evidence="2">Uncharacterized protein</fullName>
    </submittedName>
</protein>